<gene>
    <name evidence="4" type="ORF">CAL24_21045</name>
</gene>
<dbReference type="Gene3D" id="1.20.120.160">
    <property type="entry name" value="HPT domain"/>
    <property type="match status" value="1"/>
</dbReference>
<dbReference type="GO" id="GO:0004672">
    <property type="term" value="F:protein kinase activity"/>
    <property type="evidence" value="ECO:0007669"/>
    <property type="project" value="UniProtKB-ARBA"/>
</dbReference>
<dbReference type="PROSITE" id="PS50894">
    <property type="entry name" value="HPT"/>
    <property type="match status" value="1"/>
</dbReference>
<sequence length="226" mass="23606">MHNALVISRIPGWAAGSGLSDALSWLSLAVCESVGFDDVPKDPLAYAVAIVRLAPGDPPPTAAQWRDAGLSDAIQLVVGSASDNTAYIGRVLPEPITEGVIATALANSGYLLPLPGECPAIGQHISGLVEGDTAIIAQLVASLIDTTSADLLCFKQACAAQHWQEVRARAHRIKGTAHMAGTASLARLSQRIEVLAEQQQADTLRALHAIYVPAVERVLAVLAALK</sequence>
<dbReference type="Proteomes" id="UP000215633">
    <property type="component" value="Unassembled WGS sequence"/>
</dbReference>
<organism evidence="4 5">
    <name type="scientific">Bordetella genomosp. 2</name>
    <dbReference type="NCBI Taxonomy" id="1983456"/>
    <lineage>
        <taxon>Bacteria</taxon>
        <taxon>Pseudomonadati</taxon>
        <taxon>Pseudomonadota</taxon>
        <taxon>Betaproteobacteria</taxon>
        <taxon>Burkholderiales</taxon>
        <taxon>Alcaligenaceae</taxon>
        <taxon>Bordetella</taxon>
    </lineage>
</organism>
<dbReference type="InterPro" id="IPR036641">
    <property type="entry name" value="HPT_dom_sf"/>
</dbReference>
<name>A0A261VG60_9BORD</name>
<dbReference type="SUPFAM" id="SSF47226">
    <property type="entry name" value="Histidine-containing phosphotransfer domain, HPT domain"/>
    <property type="match status" value="1"/>
</dbReference>
<dbReference type="InterPro" id="IPR008207">
    <property type="entry name" value="Sig_transdc_His_kin_Hpt_dom"/>
</dbReference>
<dbReference type="AlphaFoldDB" id="A0A261VG60"/>
<feature type="modified residue" description="Phosphohistidine" evidence="2">
    <location>
        <position position="171"/>
    </location>
</feature>
<evidence type="ECO:0000256" key="1">
    <source>
        <dbReference type="ARBA" id="ARBA00023012"/>
    </source>
</evidence>
<dbReference type="GO" id="GO:0000160">
    <property type="term" value="P:phosphorelay signal transduction system"/>
    <property type="evidence" value="ECO:0007669"/>
    <property type="project" value="UniProtKB-KW"/>
</dbReference>
<protein>
    <submittedName>
        <fullName evidence="4">Hpt domain-containing protein</fullName>
    </submittedName>
</protein>
<evidence type="ECO:0000259" key="3">
    <source>
        <dbReference type="PROSITE" id="PS50894"/>
    </source>
</evidence>
<proteinExistence type="predicted"/>
<dbReference type="RefSeq" id="WP_028354958.1">
    <property type="nucleotide sequence ID" value="NZ_NEVT01000008.1"/>
</dbReference>
<keyword evidence="1" id="KW-0902">Two-component regulatory system</keyword>
<feature type="domain" description="HPt" evidence="3">
    <location>
        <begin position="132"/>
        <end position="226"/>
    </location>
</feature>
<evidence type="ECO:0000313" key="5">
    <source>
        <dbReference type="Proteomes" id="UP000215633"/>
    </source>
</evidence>
<dbReference type="Pfam" id="PF01627">
    <property type="entry name" value="Hpt"/>
    <property type="match status" value="1"/>
</dbReference>
<keyword evidence="5" id="KW-1185">Reference proteome</keyword>
<evidence type="ECO:0000256" key="2">
    <source>
        <dbReference type="PROSITE-ProRule" id="PRU00110"/>
    </source>
</evidence>
<dbReference type="EMBL" id="NEVT01000008">
    <property type="protein sequence ID" value="OZI72761.1"/>
    <property type="molecule type" value="Genomic_DNA"/>
</dbReference>
<reference evidence="5" key="1">
    <citation type="submission" date="2017-05" db="EMBL/GenBank/DDBJ databases">
        <title>Complete and WGS of Bordetella genogroups.</title>
        <authorList>
            <person name="Spilker T."/>
            <person name="Lipuma J."/>
        </authorList>
    </citation>
    <scope>NUCLEOTIDE SEQUENCE [LARGE SCALE GENOMIC DNA]</scope>
    <source>
        <strain evidence="5">AU8256</strain>
    </source>
</reference>
<comment type="caution">
    <text evidence="4">The sequence shown here is derived from an EMBL/GenBank/DDBJ whole genome shotgun (WGS) entry which is preliminary data.</text>
</comment>
<evidence type="ECO:0000313" key="4">
    <source>
        <dbReference type="EMBL" id="OZI72761.1"/>
    </source>
</evidence>
<keyword evidence="2" id="KW-0597">Phosphoprotein</keyword>
<accession>A0A261VG60</accession>